<dbReference type="PANTHER" id="PTHR43264">
    <property type="match status" value="1"/>
</dbReference>
<proteinExistence type="predicted"/>
<keyword evidence="2" id="KW-1185">Reference proteome</keyword>
<dbReference type="Gene3D" id="3.90.245.10">
    <property type="entry name" value="Ribonucleoside hydrolase-like"/>
    <property type="match status" value="1"/>
</dbReference>
<name>A0A0D3KMC3_EMIH1</name>
<protein>
    <recommendedName>
        <fullName evidence="3">Inosine/uridine-preferring nucleoside hydrolase domain-containing protein</fullName>
    </recommendedName>
</protein>
<dbReference type="AlphaFoldDB" id="A0A0D3KMC3"/>
<evidence type="ECO:0008006" key="3">
    <source>
        <dbReference type="Google" id="ProtNLM"/>
    </source>
</evidence>
<evidence type="ECO:0000313" key="2">
    <source>
        <dbReference type="Proteomes" id="UP000013827"/>
    </source>
</evidence>
<dbReference type="EnsemblProtists" id="EOD36908">
    <property type="protein sequence ID" value="EOD36908"/>
    <property type="gene ID" value="EMIHUDRAFT_449145"/>
</dbReference>
<dbReference type="PaxDb" id="2903-EOD36908"/>
<dbReference type="PANTHER" id="PTHR43264:SF1">
    <property type="entry name" value="INOSINE_URIDINE-PREFERRING NUCLEOSIDE HYDROLASE DOMAIN-CONTAINING PROTEIN"/>
    <property type="match status" value="1"/>
</dbReference>
<sequence length="363" mass="37255">MLAVLSATALPAEPPSATAAAVPGLIVDTDIGGGGCRDVDDVGALGVANALADSGVVNLLGVVQNTQATNSTGVISVVQRYYSRTIPTGVYRGSGLRDLAALPYVADIVARWPSPVRNSSQAGSAVKLYRHLLAGQPDRSVAVASIGLLTNLAALFQSSADKHSPLSGLSLFGQKVFRLAIMGGRYPSSKGQRCECNFCAAAWGGIDHRAAVQASAHVVERLPAGVDVVFSGLEVGLRVVTGAALSTCAPAASPLRQAYVDYGGGVDRGRYSWDLITTHVAAAGGLPGVRRCSDCGGVNVVDASSGANAWRRGPAANQTYLVLEDAADAQRVIDRLLCQPPRLGASAPNDVPFAAFARAGPIE</sequence>
<dbReference type="KEGG" id="ehx:EMIHUDRAFT_449145"/>
<accession>A0A0D3KMC3</accession>
<dbReference type="eggNOG" id="ENOG502S3M0">
    <property type="taxonomic scope" value="Eukaryota"/>
</dbReference>
<dbReference type="SUPFAM" id="SSF53590">
    <property type="entry name" value="Nucleoside hydrolase"/>
    <property type="match status" value="1"/>
</dbReference>
<dbReference type="GO" id="GO:0016799">
    <property type="term" value="F:hydrolase activity, hydrolyzing N-glycosyl compounds"/>
    <property type="evidence" value="ECO:0007669"/>
    <property type="project" value="InterPro"/>
</dbReference>
<dbReference type="HOGENOM" id="CLU_055874_0_0_1"/>
<reference evidence="2" key="1">
    <citation type="journal article" date="2013" name="Nature">
        <title>Pan genome of the phytoplankton Emiliania underpins its global distribution.</title>
        <authorList>
            <person name="Read B.A."/>
            <person name="Kegel J."/>
            <person name="Klute M.J."/>
            <person name="Kuo A."/>
            <person name="Lefebvre S.C."/>
            <person name="Maumus F."/>
            <person name="Mayer C."/>
            <person name="Miller J."/>
            <person name="Monier A."/>
            <person name="Salamov A."/>
            <person name="Young J."/>
            <person name="Aguilar M."/>
            <person name="Claverie J.M."/>
            <person name="Frickenhaus S."/>
            <person name="Gonzalez K."/>
            <person name="Herman E.K."/>
            <person name="Lin Y.C."/>
            <person name="Napier J."/>
            <person name="Ogata H."/>
            <person name="Sarno A.F."/>
            <person name="Shmutz J."/>
            <person name="Schroeder D."/>
            <person name="de Vargas C."/>
            <person name="Verret F."/>
            <person name="von Dassow P."/>
            <person name="Valentin K."/>
            <person name="Van de Peer Y."/>
            <person name="Wheeler G."/>
            <person name="Dacks J.B."/>
            <person name="Delwiche C.F."/>
            <person name="Dyhrman S.T."/>
            <person name="Glockner G."/>
            <person name="John U."/>
            <person name="Richards T."/>
            <person name="Worden A.Z."/>
            <person name="Zhang X."/>
            <person name="Grigoriev I.V."/>
            <person name="Allen A.E."/>
            <person name="Bidle K."/>
            <person name="Borodovsky M."/>
            <person name="Bowler C."/>
            <person name="Brownlee C."/>
            <person name="Cock J.M."/>
            <person name="Elias M."/>
            <person name="Gladyshev V.N."/>
            <person name="Groth M."/>
            <person name="Guda C."/>
            <person name="Hadaegh A."/>
            <person name="Iglesias-Rodriguez M.D."/>
            <person name="Jenkins J."/>
            <person name="Jones B.M."/>
            <person name="Lawson T."/>
            <person name="Leese F."/>
            <person name="Lindquist E."/>
            <person name="Lobanov A."/>
            <person name="Lomsadze A."/>
            <person name="Malik S.B."/>
            <person name="Marsh M.E."/>
            <person name="Mackinder L."/>
            <person name="Mock T."/>
            <person name="Mueller-Roeber B."/>
            <person name="Pagarete A."/>
            <person name="Parker M."/>
            <person name="Probert I."/>
            <person name="Quesneville H."/>
            <person name="Raines C."/>
            <person name="Rensing S.A."/>
            <person name="Riano-Pachon D.M."/>
            <person name="Richier S."/>
            <person name="Rokitta S."/>
            <person name="Shiraiwa Y."/>
            <person name="Soanes D.M."/>
            <person name="van der Giezen M."/>
            <person name="Wahlund T.M."/>
            <person name="Williams B."/>
            <person name="Wilson W."/>
            <person name="Wolfe G."/>
            <person name="Wurch L.L."/>
        </authorList>
    </citation>
    <scope>NUCLEOTIDE SEQUENCE</scope>
</reference>
<evidence type="ECO:0000313" key="1">
    <source>
        <dbReference type="EnsemblProtists" id="EOD36908"/>
    </source>
</evidence>
<reference evidence="1" key="2">
    <citation type="submission" date="2024-10" db="UniProtKB">
        <authorList>
            <consortium name="EnsemblProtists"/>
        </authorList>
    </citation>
    <scope>IDENTIFICATION</scope>
</reference>
<dbReference type="InterPro" id="IPR036452">
    <property type="entry name" value="Ribo_hydro-like"/>
</dbReference>
<dbReference type="GeneID" id="17282178"/>
<organism evidence="1 2">
    <name type="scientific">Emiliania huxleyi (strain CCMP1516)</name>
    <dbReference type="NCBI Taxonomy" id="280463"/>
    <lineage>
        <taxon>Eukaryota</taxon>
        <taxon>Haptista</taxon>
        <taxon>Haptophyta</taxon>
        <taxon>Prymnesiophyceae</taxon>
        <taxon>Isochrysidales</taxon>
        <taxon>Noelaerhabdaceae</taxon>
        <taxon>Emiliania</taxon>
    </lineage>
</organism>
<dbReference type="RefSeq" id="XP_005789337.1">
    <property type="nucleotide sequence ID" value="XM_005789280.1"/>
</dbReference>
<dbReference type="Proteomes" id="UP000013827">
    <property type="component" value="Unassembled WGS sequence"/>
</dbReference>